<comment type="similarity">
    <text evidence="2">Belongs to the CDP-alcohol phosphatidyltransferase class-I family.</text>
</comment>
<dbReference type="EMBL" id="BAABJQ010000008">
    <property type="protein sequence ID" value="GAA5186769.1"/>
    <property type="molecule type" value="Genomic_DNA"/>
</dbReference>
<dbReference type="Gene3D" id="1.20.120.1760">
    <property type="match status" value="1"/>
</dbReference>
<feature type="transmembrane region" description="Helical" evidence="3">
    <location>
        <begin position="29"/>
        <end position="56"/>
    </location>
</feature>
<dbReference type="PROSITE" id="PS00379">
    <property type="entry name" value="CDP_ALCOHOL_P_TRANSF"/>
    <property type="match status" value="1"/>
</dbReference>
<organism evidence="4 5">
    <name type="scientific">Rugosimonospora acidiphila</name>
    <dbReference type="NCBI Taxonomy" id="556531"/>
    <lineage>
        <taxon>Bacteria</taxon>
        <taxon>Bacillati</taxon>
        <taxon>Actinomycetota</taxon>
        <taxon>Actinomycetes</taxon>
        <taxon>Micromonosporales</taxon>
        <taxon>Micromonosporaceae</taxon>
        <taxon>Rugosimonospora</taxon>
    </lineage>
</organism>
<name>A0ABP9RVJ0_9ACTN</name>
<keyword evidence="3" id="KW-0472">Membrane</keyword>
<dbReference type="Proteomes" id="UP001501570">
    <property type="component" value="Unassembled WGS sequence"/>
</dbReference>
<dbReference type="Pfam" id="PF01066">
    <property type="entry name" value="CDP-OH_P_transf"/>
    <property type="match status" value="1"/>
</dbReference>
<dbReference type="InterPro" id="IPR000462">
    <property type="entry name" value="CDP-OH_P_trans"/>
</dbReference>
<dbReference type="InterPro" id="IPR048254">
    <property type="entry name" value="CDP_ALCOHOL_P_TRANSF_CS"/>
</dbReference>
<evidence type="ECO:0000256" key="3">
    <source>
        <dbReference type="SAM" id="Phobius"/>
    </source>
</evidence>
<proteinExistence type="inferred from homology"/>
<keyword evidence="5" id="KW-1185">Reference proteome</keyword>
<dbReference type="RefSeq" id="WP_345630606.1">
    <property type="nucleotide sequence ID" value="NZ_BAABJQ010000008.1"/>
</dbReference>
<keyword evidence="3" id="KW-0812">Transmembrane</keyword>
<dbReference type="InterPro" id="IPR043130">
    <property type="entry name" value="CDP-OH_PTrfase_TM_dom"/>
</dbReference>
<protein>
    <recommendedName>
        <fullName evidence="6">CDP-alcohol phosphatidyltransferase family protein</fullName>
    </recommendedName>
</protein>
<evidence type="ECO:0000256" key="2">
    <source>
        <dbReference type="RuleBase" id="RU003750"/>
    </source>
</evidence>
<keyword evidence="1 2" id="KW-0808">Transferase</keyword>
<evidence type="ECO:0008006" key="6">
    <source>
        <dbReference type="Google" id="ProtNLM"/>
    </source>
</evidence>
<sequence length="197" mass="21096">MTVTDSRAVLQIGSFRTVPNIITAVRTAVAVAVGVAALVSGSWTLLVAAYGCYWLGDVLDGWSARRLRQETRVGAVFDIVSDRACTAVLCLTLVTLIPEAAVVAVVFLLSFMVLDTILSLAFLCWPLVSPNDFHLVDWWVWALNWSPPAKAANTAGVIAAVAFGQYLLALGLALIVVAVKLWSTASVIRLLGRRGRA</sequence>
<keyword evidence="3" id="KW-1133">Transmembrane helix</keyword>
<accession>A0ABP9RVJ0</accession>
<evidence type="ECO:0000313" key="4">
    <source>
        <dbReference type="EMBL" id="GAA5186769.1"/>
    </source>
</evidence>
<gene>
    <name evidence="4" type="ORF">GCM10023322_33740</name>
</gene>
<reference evidence="5" key="1">
    <citation type="journal article" date="2019" name="Int. J. Syst. Evol. Microbiol.">
        <title>The Global Catalogue of Microorganisms (GCM) 10K type strain sequencing project: providing services to taxonomists for standard genome sequencing and annotation.</title>
        <authorList>
            <consortium name="The Broad Institute Genomics Platform"/>
            <consortium name="The Broad Institute Genome Sequencing Center for Infectious Disease"/>
            <person name="Wu L."/>
            <person name="Ma J."/>
        </authorList>
    </citation>
    <scope>NUCLEOTIDE SEQUENCE [LARGE SCALE GENOMIC DNA]</scope>
    <source>
        <strain evidence="5">JCM 18304</strain>
    </source>
</reference>
<evidence type="ECO:0000256" key="1">
    <source>
        <dbReference type="ARBA" id="ARBA00022679"/>
    </source>
</evidence>
<comment type="caution">
    <text evidence="4">The sequence shown here is derived from an EMBL/GenBank/DDBJ whole genome shotgun (WGS) entry which is preliminary data.</text>
</comment>
<evidence type="ECO:0000313" key="5">
    <source>
        <dbReference type="Proteomes" id="UP001501570"/>
    </source>
</evidence>
<feature type="transmembrane region" description="Helical" evidence="3">
    <location>
        <begin position="166"/>
        <end position="191"/>
    </location>
</feature>